<dbReference type="Proteomes" id="UP000289152">
    <property type="component" value="Unassembled WGS sequence"/>
</dbReference>
<dbReference type="OrthoDB" id="24630at2759"/>
<organism evidence="3 4">
    <name type="scientific">Tremella mesenterica</name>
    <name type="common">Jelly fungus</name>
    <dbReference type="NCBI Taxonomy" id="5217"/>
    <lineage>
        <taxon>Eukaryota</taxon>
        <taxon>Fungi</taxon>
        <taxon>Dikarya</taxon>
        <taxon>Basidiomycota</taxon>
        <taxon>Agaricomycotina</taxon>
        <taxon>Tremellomycetes</taxon>
        <taxon>Tremellales</taxon>
        <taxon>Tremellaceae</taxon>
        <taxon>Tremella</taxon>
    </lineage>
</organism>
<dbReference type="STRING" id="5217.A0A4Q1BFK5"/>
<comment type="caution">
    <text evidence="3">The sequence shown here is derived from an EMBL/GenBank/DDBJ whole genome shotgun (WGS) entry which is preliminary data.</text>
</comment>
<accession>A0A4Q1BFK5</accession>
<dbReference type="PANTHER" id="PTHR13016">
    <property type="entry name" value="AMMECR1 HOMOLOG"/>
    <property type="match status" value="1"/>
</dbReference>
<dbReference type="InterPro" id="IPR036071">
    <property type="entry name" value="AMMECR1_dom_sf"/>
</dbReference>
<dbReference type="InterPro" id="IPR002733">
    <property type="entry name" value="AMMECR1_domain"/>
</dbReference>
<reference evidence="3 4" key="1">
    <citation type="submission" date="2016-06" db="EMBL/GenBank/DDBJ databases">
        <title>Evolution of pathogenesis and genome organization in the Tremellales.</title>
        <authorList>
            <person name="Cuomo C."/>
            <person name="Litvintseva A."/>
            <person name="Heitman J."/>
            <person name="Chen Y."/>
            <person name="Sun S."/>
            <person name="Springer D."/>
            <person name="Dromer F."/>
            <person name="Young S."/>
            <person name="Zeng Q."/>
            <person name="Chapman S."/>
            <person name="Gujja S."/>
            <person name="Saif S."/>
            <person name="Birren B."/>
        </authorList>
    </citation>
    <scope>NUCLEOTIDE SEQUENCE [LARGE SCALE GENOMIC DNA]</scope>
    <source>
        <strain evidence="3 4">ATCC 28783</strain>
    </source>
</reference>
<dbReference type="VEuPathDB" id="FungiDB:TREMEDRAFT_41027"/>
<keyword evidence="4" id="KW-1185">Reference proteome</keyword>
<protein>
    <recommendedName>
        <fullName evidence="2">AMMECR1 domain-containing protein</fullName>
    </recommendedName>
</protein>
<dbReference type="Pfam" id="PF01871">
    <property type="entry name" value="AMMECR1"/>
    <property type="match status" value="1"/>
</dbReference>
<dbReference type="SUPFAM" id="SSF143447">
    <property type="entry name" value="AMMECR1-like"/>
    <property type="match status" value="1"/>
</dbReference>
<dbReference type="InterPro" id="IPR023473">
    <property type="entry name" value="AMMECR1"/>
</dbReference>
<dbReference type="FunCoup" id="A0A4Q1BFK5">
    <property type="interactions" value="488"/>
</dbReference>
<name>A0A4Q1BFK5_TREME</name>
<dbReference type="EMBL" id="SDIL01000151">
    <property type="protein sequence ID" value="RXK35221.1"/>
    <property type="molecule type" value="Genomic_DNA"/>
</dbReference>
<dbReference type="Gene3D" id="3.30.700.20">
    <property type="entry name" value="Hypothetical protein ph0010, domain 1"/>
    <property type="match status" value="1"/>
</dbReference>
<gene>
    <name evidence="3" type="ORF">M231_07524</name>
</gene>
<dbReference type="PANTHER" id="PTHR13016:SF0">
    <property type="entry name" value="AMME SYNDROME CANDIDATE GENE 1 PROTEIN"/>
    <property type="match status" value="1"/>
</dbReference>
<evidence type="ECO:0000313" key="3">
    <source>
        <dbReference type="EMBL" id="RXK35221.1"/>
    </source>
</evidence>
<evidence type="ECO:0000259" key="2">
    <source>
        <dbReference type="PROSITE" id="PS51112"/>
    </source>
</evidence>
<sequence length="238" mass="26586">MTPSTDSESQCTSLHAIYCFDVLVAHHGKRQPMPPPFDNADVSFALFVTWDTTSRLRSDNKPSLRGCIGTFSPYPLSKGLKEYALIAALQDHRFSPIKKSEMSSLICGVSLLTPFIPISDPLDWTPGIHGIHITFPDPSSSNSSSHSTPHPTSPNESTHEKPHRHRRTLSATYLPEVCLDQGWTREECILSAIQKAGCRGRVRVGDDVWNSLQVQVYESVKAKCTWDEYVKYVEARNS</sequence>
<dbReference type="NCBIfam" id="TIGR00296">
    <property type="entry name" value="TIGR00296 family protein"/>
    <property type="match status" value="1"/>
</dbReference>
<evidence type="ECO:0000313" key="4">
    <source>
        <dbReference type="Proteomes" id="UP000289152"/>
    </source>
</evidence>
<dbReference type="InterPro" id="IPR027485">
    <property type="entry name" value="AMMECR1_N"/>
</dbReference>
<dbReference type="AlphaFoldDB" id="A0A4Q1BFK5"/>
<evidence type="ECO:0000256" key="1">
    <source>
        <dbReference type="SAM" id="MobiDB-lite"/>
    </source>
</evidence>
<proteinExistence type="predicted"/>
<dbReference type="InParanoid" id="A0A4Q1BFK5"/>
<feature type="compositionally biased region" description="Low complexity" evidence="1">
    <location>
        <begin position="138"/>
        <end position="156"/>
    </location>
</feature>
<feature type="domain" description="AMMECR1" evidence="2">
    <location>
        <begin position="4"/>
        <end position="233"/>
    </location>
</feature>
<dbReference type="PROSITE" id="PS51112">
    <property type="entry name" value="AMMECR1"/>
    <property type="match status" value="1"/>
</dbReference>
<feature type="region of interest" description="Disordered" evidence="1">
    <location>
        <begin position="135"/>
        <end position="166"/>
    </location>
</feature>